<evidence type="ECO:0000256" key="2">
    <source>
        <dbReference type="SAM" id="SignalP"/>
    </source>
</evidence>
<evidence type="ECO:0000256" key="1">
    <source>
        <dbReference type="SAM" id="Phobius"/>
    </source>
</evidence>
<keyword evidence="4" id="KW-1185">Reference proteome</keyword>
<dbReference type="Proteomes" id="UP001177023">
    <property type="component" value="Unassembled WGS sequence"/>
</dbReference>
<evidence type="ECO:0000313" key="3">
    <source>
        <dbReference type="EMBL" id="CAJ0564327.1"/>
    </source>
</evidence>
<feature type="transmembrane region" description="Helical" evidence="1">
    <location>
        <begin position="407"/>
        <end position="438"/>
    </location>
</feature>
<feature type="transmembrane region" description="Helical" evidence="1">
    <location>
        <begin position="371"/>
        <end position="395"/>
    </location>
</feature>
<feature type="transmembrane region" description="Helical" evidence="1">
    <location>
        <begin position="271"/>
        <end position="293"/>
    </location>
</feature>
<dbReference type="Pfam" id="PF10318">
    <property type="entry name" value="7TM_GPCR_Srh"/>
    <property type="match status" value="1"/>
</dbReference>
<feature type="non-terminal residue" evidence="3">
    <location>
        <position position="526"/>
    </location>
</feature>
<feature type="chain" id="PRO_5041373452" evidence="2">
    <location>
        <begin position="16"/>
        <end position="526"/>
    </location>
</feature>
<protein>
    <submittedName>
        <fullName evidence="3">Uncharacterized protein</fullName>
    </submittedName>
</protein>
<dbReference type="InterPro" id="IPR019422">
    <property type="entry name" value="7TM_GPCR_serpentine_rcpt_Srh"/>
</dbReference>
<keyword evidence="1" id="KW-0472">Membrane</keyword>
<feature type="transmembrane region" description="Helical" evidence="1">
    <location>
        <begin position="450"/>
        <end position="471"/>
    </location>
</feature>
<evidence type="ECO:0000313" key="4">
    <source>
        <dbReference type="Proteomes" id="UP001177023"/>
    </source>
</evidence>
<dbReference type="EMBL" id="CATQJA010000856">
    <property type="protein sequence ID" value="CAJ0564327.1"/>
    <property type="molecule type" value="Genomic_DNA"/>
</dbReference>
<feature type="signal peptide" evidence="2">
    <location>
        <begin position="1"/>
        <end position="15"/>
    </location>
</feature>
<sequence length="526" mass="60432">MHVLLLFLYTSVTFGNEIRRLSDDDKRKITGYMNLFRSEVAQGTKRDLELSFSDPKNSRYNDTYQGPPFAPLDYAKAAGMCKMTYDPVMEKLAAEMAESYDPKLNFTLALLDDVSTLNYTVIFPEPWPAEVPRVTDSQLVDFAWQDWNQWHQLAGIVDNHYHPGDSDKMNERINRDRNYVMLDEGLRKIGCVFLQVKQQVYFICMMGPRNLIPGKQLATLHSVLTWAWFAPNFVVAGVEHPYFCNEQGLWYRATEALRSIFHYSPDRNHQVALFSIFAGTLFTVGSMSSAIFYRHQATVRIGSIFHLSYRNKVLLWTLTPTSTLLMGVYFATLAKVTDPRDLNLSALEDWNYISTSQAPCATVDLFRFSVIILPIYTAGLGILFFLVGHAYWLIVNQPNMHKKLRELSLALLYSMGTQVLVNAVHTYLPLLVIIFFYVSPKFPEAWRFAQLVYSAQCVSCSVITLCTSKYYRRYTMKIFAENFCCGNFNTRQSTIGIASTTMTKELGRRNVEMRNSSFRLNIPYLC</sequence>
<name>A0AA36C9P6_9BILA</name>
<dbReference type="AlphaFoldDB" id="A0AA36C9P6"/>
<proteinExistence type="predicted"/>
<accession>A0AA36C9P6</accession>
<keyword evidence="2" id="KW-0732">Signal</keyword>
<gene>
    <name evidence="3" type="ORF">MSPICULIGERA_LOCUS3009</name>
</gene>
<keyword evidence="1" id="KW-1133">Transmembrane helix</keyword>
<comment type="caution">
    <text evidence="3">The sequence shown here is derived from an EMBL/GenBank/DDBJ whole genome shotgun (WGS) entry which is preliminary data.</text>
</comment>
<organism evidence="3 4">
    <name type="scientific">Mesorhabditis spiculigera</name>
    <dbReference type="NCBI Taxonomy" id="96644"/>
    <lineage>
        <taxon>Eukaryota</taxon>
        <taxon>Metazoa</taxon>
        <taxon>Ecdysozoa</taxon>
        <taxon>Nematoda</taxon>
        <taxon>Chromadorea</taxon>
        <taxon>Rhabditida</taxon>
        <taxon>Rhabditina</taxon>
        <taxon>Rhabditomorpha</taxon>
        <taxon>Rhabditoidea</taxon>
        <taxon>Rhabditidae</taxon>
        <taxon>Mesorhabditinae</taxon>
        <taxon>Mesorhabditis</taxon>
    </lineage>
</organism>
<dbReference type="InterPro" id="IPR035940">
    <property type="entry name" value="CAP_sf"/>
</dbReference>
<reference evidence="3" key="1">
    <citation type="submission" date="2023-06" db="EMBL/GenBank/DDBJ databases">
        <authorList>
            <person name="Delattre M."/>
        </authorList>
    </citation>
    <scope>NUCLEOTIDE SEQUENCE</scope>
    <source>
        <strain evidence="3">AF72</strain>
    </source>
</reference>
<feature type="transmembrane region" description="Helical" evidence="1">
    <location>
        <begin position="313"/>
        <end position="334"/>
    </location>
</feature>
<dbReference type="Gene3D" id="3.40.33.10">
    <property type="entry name" value="CAP"/>
    <property type="match status" value="1"/>
</dbReference>
<keyword evidence="1" id="KW-0812">Transmembrane</keyword>
<dbReference type="SUPFAM" id="SSF55797">
    <property type="entry name" value="PR-1-like"/>
    <property type="match status" value="1"/>
</dbReference>